<name>A0A5M6CG36_9BACT</name>
<dbReference type="Proteomes" id="UP000323632">
    <property type="component" value="Unassembled WGS sequence"/>
</dbReference>
<organism evidence="1 2">
    <name type="scientific">Taibaiella lutea</name>
    <dbReference type="NCBI Taxonomy" id="2608001"/>
    <lineage>
        <taxon>Bacteria</taxon>
        <taxon>Pseudomonadati</taxon>
        <taxon>Bacteroidota</taxon>
        <taxon>Chitinophagia</taxon>
        <taxon>Chitinophagales</taxon>
        <taxon>Chitinophagaceae</taxon>
        <taxon>Taibaiella</taxon>
    </lineage>
</organism>
<dbReference type="RefSeq" id="WP_150033908.1">
    <property type="nucleotide sequence ID" value="NZ_VWSH01000004.1"/>
</dbReference>
<accession>A0A5M6CG36</accession>
<comment type="caution">
    <text evidence="1">The sequence shown here is derived from an EMBL/GenBank/DDBJ whole genome shotgun (WGS) entry which is preliminary data.</text>
</comment>
<keyword evidence="2" id="KW-1185">Reference proteome</keyword>
<evidence type="ECO:0000313" key="1">
    <source>
        <dbReference type="EMBL" id="KAA5532405.1"/>
    </source>
</evidence>
<proteinExistence type="predicted"/>
<sequence length="166" mass="17980">MANVMQNRINAVLEVDQMQAIKDCINSLIELLPEAGNLTLTDDEKGQLASLDVDNKVFVEDVINECANNGAGIIPAVINPEFIKSDLRLFEQTDELHSMLTKALEVLENLRRIAASEAYGLSNVVYKIFAVAAASGIPNAQSSYEKLRARYKDNGSGGGATPQKAI</sequence>
<protein>
    <submittedName>
        <fullName evidence="1">Uncharacterized protein</fullName>
    </submittedName>
</protein>
<dbReference type="AlphaFoldDB" id="A0A5M6CG36"/>
<dbReference type="EMBL" id="VWSH01000004">
    <property type="protein sequence ID" value="KAA5532405.1"/>
    <property type="molecule type" value="Genomic_DNA"/>
</dbReference>
<evidence type="ECO:0000313" key="2">
    <source>
        <dbReference type="Proteomes" id="UP000323632"/>
    </source>
</evidence>
<gene>
    <name evidence="1" type="ORF">F0919_16575</name>
</gene>
<reference evidence="1 2" key="1">
    <citation type="submission" date="2019-09" db="EMBL/GenBank/DDBJ databases">
        <title>Genome sequence and assembly of Taibaiella sp.</title>
        <authorList>
            <person name="Chhetri G."/>
        </authorList>
    </citation>
    <scope>NUCLEOTIDE SEQUENCE [LARGE SCALE GENOMIC DNA]</scope>
    <source>
        <strain evidence="1 2">KVB11</strain>
    </source>
</reference>